<dbReference type="InterPro" id="IPR014043">
    <property type="entry name" value="Acyl_transferase_dom"/>
</dbReference>
<name>A0ABM9M858_9MYCO</name>
<dbReference type="InterPro" id="IPR009081">
    <property type="entry name" value="PP-bd_ACP"/>
</dbReference>
<dbReference type="Gene3D" id="3.40.50.1820">
    <property type="entry name" value="alpha/beta hydrolase"/>
    <property type="match status" value="1"/>
</dbReference>
<dbReference type="EMBL" id="OY726395">
    <property type="protein sequence ID" value="CAJ1578603.1"/>
    <property type="molecule type" value="Genomic_DNA"/>
</dbReference>
<reference evidence="8 9" key="1">
    <citation type="submission" date="2023-08" db="EMBL/GenBank/DDBJ databases">
        <authorList>
            <person name="Folkvardsen B D."/>
            <person name="Norman A."/>
        </authorList>
    </citation>
    <scope>NUCLEOTIDE SEQUENCE [LARGE SCALE GENOMIC DNA]</scope>
    <source>
        <strain evidence="8 9">Mu0050</strain>
    </source>
</reference>
<dbReference type="Gene3D" id="3.30.70.250">
    <property type="entry name" value="Malonyl-CoA ACP transacylase, ACP-binding"/>
    <property type="match status" value="1"/>
</dbReference>
<evidence type="ECO:0000256" key="5">
    <source>
        <dbReference type="SAM" id="MobiDB-lite"/>
    </source>
</evidence>
<dbReference type="SMART" id="SM00825">
    <property type="entry name" value="PKS_KS"/>
    <property type="match status" value="1"/>
</dbReference>
<evidence type="ECO:0000313" key="8">
    <source>
        <dbReference type="EMBL" id="CAJ1578603.1"/>
    </source>
</evidence>
<dbReference type="InterPro" id="IPR016035">
    <property type="entry name" value="Acyl_Trfase/lysoPLipase"/>
</dbReference>
<feature type="compositionally biased region" description="Pro residues" evidence="5">
    <location>
        <begin position="1393"/>
        <end position="1414"/>
    </location>
</feature>
<evidence type="ECO:0000259" key="6">
    <source>
        <dbReference type="PROSITE" id="PS50075"/>
    </source>
</evidence>
<evidence type="ECO:0000313" key="9">
    <source>
        <dbReference type="Proteomes" id="UP001190466"/>
    </source>
</evidence>
<proteinExistence type="predicted"/>
<dbReference type="PROSITE" id="PS50075">
    <property type="entry name" value="CARRIER"/>
    <property type="match status" value="2"/>
</dbReference>
<dbReference type="Gene3D" id="1.10.1200.10">
    <property type="entry name" value="ACP-like"/>
    <property type="match status" value="2"/>
</dbReference>
<dbReference type="InterPro" id="IPR032821">
    <property type="entry name" value="PKS_assoc"/>
</dbReference>
<dbReference type="Proteomes" id="UP001190466">
    <property type="component" value="Chromosome"/>
</dbReference>
<sequence length="1814" mass="193075">MTVPEMRAWLRNWVAKATGQSPDSISESAPMVELGLSSRDAVAMASDIEDLTGTTLTATVAFRHPTIEALAQVIVEGEPEDESATGPEEDWSRPAEIDPYTADIAIVGVATRLPGDMNSPAELWAGLLEGRDAITDLPEGRWSEFLDEPRIAERVERARTRGGYLTDIKGFDAEFFALSKMEADNIDPQQRMALELTWEALEHARIPASSLRGGPVGVFVGSSNNDYSFLSVADPTTAHPYAITGTTSSIIANRVSYFYDFRGPSMAIDTACSSSLVAIHEGVKALRAKEADVVVAGGVNALITPLVTIGFDEVGGVLAPDGRIKSFSADADGYARSEGAGMLVLKRVADARRDGDEILAVIAGSAVNHDGRSNGLLAPNPDAQAEVLRKAYKDAGIDPRTVDYIEAHGTGTILGDPIEADALGRVVGKGRPADQPALLGAVKSNIGHLESAAGAASMAKMTLAIYHDKIPPSINYAGPNPYIDFEKERLKVADTVTEWPRYSGHKIAGVSGFGFGGANAHVVVREVLPSDLVEPEPVEETQPDKPAGSDADAVYVGGVRMDEYGEFIDDEDSDVGDDAFYGRVPDEDPELPGLTDEALRLLEVAREELAAAEAEDPVKPIVPLAVSAFLTSRKRGAAAELADWIDSEEGRSTPLEAIGRSLSRRNHGRSRAVILAHDHDEAVKGLRALAEGKQSPLVLAADGPVTNGPVWVLAGFGAQHRKMGKSLYLRNETFAEWINKVDALVQDELGYSIVELILDDSQDYGIETTQVVIFAIQVALGELLKHHGAKPTALVGQSLGEAAAAYFSGGLSLADATRTICSRSHLMGEGEAMLFGEYIRLMALVEYSADEIKTVFSDYPDLEVCVYAAPTQTVIGGPPEQVDAIIARAESEGKFARKFQTKGASHTQQMDPLLGELAAELVGIEPQPLQTAYFSTVHEGQLIRAGADPIHDVEYWKKGLRHSVYFTHGIRNAVDNGHTTFLELAPNPVALMQVGLTTAAAGLHDAQLIPTLARKQDEVDSMTVAMANLFVHGHDLDFRTLFPIPADRPVDPAVDYAKIPPTRFRRKPHWLEARFTGDSSLIMPGNHVATPDGRHVWEYAPKGAADLPGLVKSAAAQVLPDATLTAAEQRAIPAEGSRLVTTLTRHPGGATVQVHARIDESFTLVYDAVVSRAGQAGTLPAAAAAGAVVSQPVAGTESAPVQVEQPQLAGGDDAEILTDNLTQGANLGAGFAKWTPDSGESVGDRLAAIVGGAMGYEPEDLPREVPLIELGLDSLMAVRIKNRVEYDFDLPPIQLQAVRDANLYNVEQLIIYAIENRDEVAQLHEFQQTASPEEVAKAQAELLGGASTAAEIEARLAEVQAQADGGAAPAEGGAAPAEADELNAKAAETAATIPPPPSDPSGPGGAVPPPPSDPSGPAGAAVPPPPSDPSGPGKATAAAAAAKVLTQEAVTEALGADVPPRDAAERVTFATWAIVTGKSPGGIFNELPAVDDETAVKLSERLTERAEGPITVEDVKSAKTIEELATAVRDQLEEGVVDGFVRTLRAPVEGAGGSNIPLFVFHPAGGSTVVYEPLMKRLPANTPVYGIERVEGSIEERAAEYVPKLLDMHKGPFVLAGWSLGGALAYACAIGLKQAGADVRFVGLIDCVRPGEPIDQSKEGMRARWDRYARFAERTFNVEVPEIPYEELEKLDDEGQVRFVLDVVKESGVQIPGGIIEHQRTSYLDNRALDTIEIQPYDGHVTLYMADRYHDDAIVFEPAYATRAPDGGWGDYASELEVVHIGGEHIQAIDEPYIAKVGAHMSQAITAIQAQQDK</sequence>
<dbReference type="Pfam" id="PF00109">
    <property type="entry name" value="ketoacyl-synt"/>
    <property type="match status" value="1"/>
</dbReference>
<dbReference type="InterPro" id="IPR016036">
    <property type="entry name" value="Malonyl_transacylase_ACP-bd"/>
</dbReference>
<dbReference type="InterPro" id="IPR029058">
    <property type="entry name" value="AB_hydrolase_fold"/>
</dbReference>
<dbReference type="Pfam" id="PF00698">
    <property type="entry name" value="Acyl_transf_1"/>
    <property type="match status" value="1"/>
</dbReference>
<dbReference type="Gene3D" id="3.40.47.10">
    <property type="match status" value="1"/>
</dbReference>
<dbReference type="InterPro" id="IPR016039">
    <property type="entry name" value="Thiolase-like"/>
</dbReference>
<dbReference type="SMART" id="SM00827">
    <property type="entry name" value="PKS_AT"/>
    <property type="match status" value="1"/>
</dbReference>
<dbReference type="InterPro" id="IPR020806">
    <property type="entry name" value="PKS_PP-bd"/>
</dbReference>
<evidence type="ECO:0000259" key="7">
    <source>
        <dbReference type="PROSITE" id="PS52004"/>
    </source>
</evidence>
<dbReference type="Pfam" id="PF00975">
    <property type="entry name" value="Thioesterase"/>
    <property type="match status" value="1"/>
</dbReference>
<dbReference type="SMART" id="SM00823">
    <property type="entry name" value="PKS_PP"/>
    <property type="match status" value="2"/>
</dbReference>
<dbReference type="SUPFAM" id="SSF53901">
    <property type="entry name" value="Thiolase-like"/>
    <property type="match status" value="1"/>
</dbReference>
<dbReference type="SUPFAM" id="SSF53474">
    <property type="entry name" value="alpha/beta-Hydrolases"/>
    <property type="match status" value="1"/>
</dbReference>
<keyword evidence="4" id="KW-0511">Multifunctional enzyme</keyword>
<dbReference type="InterPro" id="IPR018201">
    <property type="entry name" value="Ketoacyl_synth_AS"/>
</dbReference>
<organism evidence="8 9">
    <name type="scientific">[Mycobacterium] wendilense</name>
    <dbReference type="NCBI Taxonomy" id="3064284"/>
    <lineage>
        <taxon>Bacteria</taxon>
        <taxon>Bacillati</taxon>
        <taxon>Actinomycetota</taxon>
        <taxon>Actinomycetes</taxon>
        <taxon>Mycobacteriales</taxon>
        <taxon>Mycobacteriaceae</taxon>
        <taxon>Mycolicibacter</taxon>
    </lineage>
</organism>
<dbReference type="InterPro" id="IPR014031">
    <property type="entry name" value="Ketoacyl_synth_C"/>
</dbReference>
<dbReference type="PANTHER" id="PTHR43775">
    <property type="entry name" value="FATTY ACID SYNTHASE"/>
    <property type="match status" value="1"/>
</dbReference>
<dbReference type="Pfam" id="PF16197">
    <property type="entry name" value="KAsynt_C_assoc"/>
    <property type="match status" value="1"/>
</dbReference>
<dbReference type="InterPro" id="IPR036736">
    <property type="entry name" value="ACP-like_sf"/>
</dbReference>
<evidence type="ECO:0000256" key="2">
    <source>
        <dbReference type="ARBA" id="ARBA00022553"/>
    </source>
</evidence>
<dbReference type="SUPFAM" id="SSF55048">
    <property type="entry name" value="Probable ACP-binding domain of malonyl-CoA ACP transacylase"/>
    <property type="match status" value="1"/>
</dbReference>
<evidence type="ECO:0000256" key="1">
    <source>
        <dbReference type="ARBA" id="ARBA00022450"/>
    </source>
</evidence>
<dbReference type="PROSITE" id="PS52004">
    <property type="entry name" value="KS3_2"/>
    <property type="match status" value="1"/>
</dbReference>
<dbReference type="NCBIfam" id="NF040607">
    <property type="entry name" value="mycolic_Pks13"/>
    <property type="match status" value="1"/>
</dbReference>
<feature type="compositionally biased region" description="Low complexity" evidence="5">
    <location>
        <begin position="1430"/>
        <end position="1440"/>
    </location>
</feature>
<dbReference type="InterPro" id="IPR020841">
    <property type="entry name" value="PKS_Beta-ketoAc_synthase_dom"/>
</dbReference>
<accession>A0ABM9M858</accession>
<keyword evidence="9" id="KW-1185">Reference proteome</keyword>
<feature type="domain" description="Carrier" evidence="6">
    <location>
        <begin position="1"/>
        <end position="78"/>
    </location>
</feature>
<dbReference type="PROSITE" id="PS00606">
    <property type="entry name" value="KS3_1"/>
    <property type="match status" value="1"/>
</dbReference>
<evidence type="ECO:0000256" key="4">
    <source>
        <dbReference type="ARBA" id="ARBA00023268"/>
    </source>
</evidence>
<feature type="domain" description="Carrier" evidence="6">
    <location>
        <begin position="1237"/>
        <end position="1317"/>
    </location>
</feature>
<dbReference type="Pfam" id="PF00550">
    <property type="entry name" value="PP-binding"/>
    <property type="match status" value="1"/>
</dbReference>
<feature type="domain" description="Ketosynthase family 3 (KS3)" evidence="7">
    <location>
        <begin position="101"/>
        <end position="526"/>
    </location>
</feature>
<protein>
    <submittedName>
        <fullName evidence="8">Polyketide synthase Pks13</fullName>
    </submittedName>
</protein>
<dbReference type="InterPro" id="IPR050091">
    <property type="entry name" value="PKS_NRPS_Biosynth_Enz"/>
</dbReference>
<dbReference type="InterPro" id="IPR001031">
    <property type="entry name" value="Thioesterase"/>
</dbReference>
<keyword evidence="3" id="KW-0808">Transferase</keyword>
<dbReference type="InterPro" id="IPR001227">
    <property type="entry name" value="Ac_transferase_dom_sf"/>
</dbReference>
<keyword evidence="2" id="KW-0597">Phosphoprotein</keyword>
<dbReference type="Gene3D" id="3.40.366.10">
    <property type="entry name" value="Malonyl-Coenzyme A Acyl Carrier Protein, domain 2"/>
    <property type="match status" value="1"/>
</dbReference>
<dbReference type="PANTHER" id="PTHR43775:SF37">
    <property type="entry name" value="SI:DKEY-61P9.11"/>
    <property type="match status" value="1"/>
</dbReference>
<dbReference type="SUPFAM" id="SSF47336">
    <property type="entry name" value="ACP-like"/>
    <property type="match status" value="2"/>
</dbReference>
<gene>
    <name evidence="8" type="primary">pks13</name>
    <name evidence="8" type="ORF">MU0050_000132</name>
</gene>
<feature type="region of interest" description="Disordered" evidence="5">
    <location>
        <begin position="1390"/>
        <end position="1440"/>
    </location>
</feature>
<evidence type="ECO:0000256" key="3">
    <source>
        <dbReference type="ARBA" id="ARBA00022679"/>
    </source>
</evidence>
<dbReference type="SUPFAM" id="SSF52151">
    <property type="entry name" value="FabD/lysophospholipase-like"/>
    <property type="match status" value="1"/>
</dbReference>
<dbReference type="InterPro" id="IPR014030">
    <property type="entry name" value="Ketoacyl_synth_N"/>
</dbReference>
<dbReference type="CDD" id="cd00833">
    <property type="entry name" value="PKS"/>
    <property type="match status" value="1"/>
</dbReference>
<dbReference type="Pfam" id="PF02801">
    <property type="entry name" value="Ketoacyl-synt_C"/>
    <property type="match status" value="1"/>
</dbReference>
<keyword evidence="1" id="KW-0596">Phosphopantetheine</keyword>
<dbReference type="Pfam" id="PF23297">
    <property type="entry name" value="ACP_SdgA_C"/>
    <property type="match status" value="1"/>
</dbReference>
<dbReference type="InterPro" id="IPR053778">
    <property type="entry name" value="Pks13"/>
</dbReference>